<organism evidence="2 3">
    <name type="scientific">Corchorus capsularis</name>
    <name type="common">Jute</name>
    <dbReference type="NCBI Taxonomy" id="210143"/>
    <lineage>
        <taxon>Eukaryota</taxon>
        <taxon>Viridiplantae</taxon>
        <taxon>Streptophyta</taxon>
        <taxon>Embryophyta</taxon>
        <taxon>Tracheophyta</taxon>
        <taxon>Spermatophyta</taxon>
        <taxon>Magnoliopsida</taxon>
        <taxon>eudicotyledons</taxon>
        <taxon>Gunneridae</taxon>
        <taxon>Pentapetalae</taxon>
        <taxon>rosids</taxon>
        <taxon>malvids</taxon>
        <taxon>Malvales</taxon>
        <taxon>Malvaceae</taxon>
        <taxon>Grewioideae</taxon>
        <taxon>Apeibeae</taxon>
        <taxon>Corchorus</taxon>
    </lineage>
</organism>
<dbReference type="OrthoDB" id="2016966at2759"/>
<keyword evidence="3" id="KW-1185">Reference proteome</keyword>
<feature type="region of interest" description="Disordered" evidence="1">
    <location>
        <begin position="107"/>
        <end position="189"/>
    </location>
</feature>
<reference evidence="2 3" key="1">
    <citation type="submission" date="2013-09" db="EMBL/GenBank/DDBJ databases">
        <title>Corchorus capsularis genome sequencing.</title>
        <authorList>
            <person name="Alam M."/>
            <person name="Haque M.S."/>
            <person name="Islam M.S."/>
            <person name="Emdad E.M."/>
            <person name="Islam M.M."/>
            <person name="Ahmed B."/>
            <person name="Halim A."/>
            <person name="Hossen Q.M.M."/>
            <person name="Hossain M.Z."/>
            <person name="Ahmed R."/>
            <person name="Khan M.M."/>
            <person name="Islam R."/>
            <person name="Rashid M.M."/>
            <person name="Khan S.A."/>
            <person name="Rahman M.S."/>
            <person name="Alam M."/>
        </authorList>
    </citation>
    <scope>NUCLEOTIDE SEQUENCE [LARGE SCALE GENOMIC DNA]</scope>
    <source>
        <strain evidence="3">cv. CVL-1</strain>
        <tissue evidence="2">Whole seedling</tissue>
    </source>
</reference>
<dbReference type="Proteomes" id="UP000188268">
    <property type="component" value="Unassembled WGS sequence"/>
</dbReference>
<evidence type="ECO:0000256" key="1">
    <source>
        <dbReference type="SAM" id="MobiDB-lite"/>
    </source>
</evidence>
<evidence type="ECO:0000313" key="2">
    <source>
        <dbReference type="EMBL" id="OMO66197.1"/>
    </source>
</evidence>
<name>A0A1R3H765_COCAP</name>
<evidence type="ECO:0000313" key="3">
    <source>
        <dbReference type="Proteomes" id="UP000188268"/>
    </source>
</evidence>
<dbReference type="EMBL" id="AWWV01012552">
    <property type="protein sequence ID" value="OMO66197.1"/>
    <property type="molecule type" value="Genomic_DNA"/>
</dbReference>
<dbReference type="PANTHER" id="PTHR34952">
    <property type="entry name" value="OS05G0113500 PROTEIN"/>
    <property type="match status" value="1"/>
</dbReference>
<accession>A0A1R3H765</accession>
<protein>
    <submittedName>
        <fullName evidence="2">Uncharacterized protein</fullName>
    </submittedName>
</protein>
<dbReference type="OMA" id="GFEYAYA"/>
<dbReference type="AlphaFoldDB" id="A0A1R3H765"/>
<comment type="caution">
    <text evidence="2">The sequence shown here is derived from an EMBL/GenBank/DDBJ whole genome shotgun (WGS) entry which is preliminary data.</text>
</comment>
<gene>
    <name evidence="2" type="ORF">CCACVL1_21276</name>
</gene>
<dbReference type="STRING" id="210143.A0A1R3H765"/>
<dbReference type="Gramene" id="OMO66197">
    <property type="protein sequence ID" value="OMO66197"/>
    <property type="gene ID" value="CCACVL1_21276"/>
</dbReference>
<proteinExistence type="predicted"/>
<feature type="compositionally biased region" description="Basic residues" evidence="1">
    <location>
        <begin position="117"/>
        <end position="126"/>
    </location>
</feature>
<dbReference type="PANTHER" id="PTHR34952:SF2">
    <property type="entry name" value="OS05G0113500 PROTEIN"/>
    <property type="match status" value="1"/>
</dbReference>
<sequence>MDILGLMGSRGAVDDLSDIKQAILNACLEDSDDSDCDETSDLEDFFPEQVQESKEDDGFEYAYALRRMFGEDLLQSPPLVSALKGSREKHGLKPKVELTVKWAPDVYDPIPTTVTHTRGRKLPKSRKTNDKFDKKKNGKKQKGNNSRGGKDTKQSRRGGGGNSAGSPDCGSSFMKKSQTRMHYSVAEAL</sequence>